<dbReference type="InterPro" id="IPR000014">
    <property type="entry name" value="PAS"/>
</dbReference>
<comment type="caution">
    <text evidence="17">The sequence shown here is derived from an EMBL/GenBank/DDBJ whole genome shotgun (WGS) entry which is preliminary data.</text>
</comment>
<keyword evidence="3" id="KW-0600">Photoreceptor protein</keyword>
<dbReference type="Pfam" id="PF08447">
    <property type="entry name" value="PAS_3"/>
    <property type="match status" value="1"/>
</dbReference>
<keyword evidence="7" id="KW-0288">FMN</keyword>
<dbReference type="EC" id="2.7.13.3" evidence="2"/>
<dbReference type="InterPro" id="IPR003018">
    <property type="entry name" value="GAF"/>
</dbReference>
<evidence type="ECO:0000256" key="7">
    <source>
        <dbReference type="ARBA" id="ARBA00022643"/>
    </source>
</evidence>
<organism evidence="17 18">
    <name type="scientific">Sphingomonas abaci</name>
    <dbReference type="NCBI Taxonomy" id="237611"/>
    <lineage>
        <taxon>Bacteria</taxon>
        <taxon>Pseudomonadati</taxon>
        <taxon>Pseudomonadota</taxon>
        <taxon>Alphaproteobacteria</taxon>
        <taxon>Sphingomonadales</taxon>
        <taxon>Sphingomonadaceae</taxon>
        <taxon>Sphingomonas</taxon>
    </lineage>
</organism>
<dbReference type="Proteomes" id="UP000574769">
    <property type="component" value="Unassembled WGS sequence"/>
</dbReference>
<dbReference type="InterPro" id="IPR013655">
    <property type="entry name" value="PAS_fold_3"/>
</dbReference>
<dbReference type="SMART" id="SM00065">
    <property type="entry name" value="GAF"/>
    <property type="match status" value="2"/>
</dbReference>
<dbReference type="Pfam" id="PF01590">
    <property type="entry name" value="GAF"/>
    <property type="match status" value="1"/>
</dbReference>
<evidence type="ECO:0000259" key="16">
    <source>
        <dbReference type="PROSITE" id="PS50113"/>
    </source>
</evidence>
<keyword evidence="13" id="KW-0157">Chromophore</keyword>
<dbReference type="GO" id="GO:0009881">
    <property type="term" value="F:photoreceptor activity"/>
    <property type="evidence" value="ECO:0007669"/>
    <property type="project" value="UniProtKB-KW"/>
</dbReference>
<evidence type="ECO:0000256" key="8">
    <source>
        <dbReference type="ARBA" id="ARBA00022679"/>
    </source>
</evidence>
<name>A0A7W7AJQ5_9SPHN</name>
<sequence length="859" mass="96801">MIEIAARGDSVGTTAFSGPVGWLRGDSEMAEAIRAHPWCRTELGPLTEWPPTLQSMLRLVLTAPEPMALWWGGPLHQIWNDAFAEHLAVADIGMELGSPAAEAWSTCWPMFEQALERAANAWEPQPALTLPPSFSRALTQVTIRPIEDEAKQVAGYLIRLQPMDRHGLSSDEPVMLPVDRRIDGRSALTLLHDLHLRLREARDVSQAMTEVLHLATSFADTDLGALHLADADDRIATLVAVQGFSEDSLFIRTYRDGDLRKPGPIMEKLMTKRQRIILPDIMRSEMSEIVRAMMLDAGIAAMVSIPLVGSERNFLGILNVHFRTPRTLDRFTLRLLDLLGWIAGEFVHIRRVVQRIENQRRAEQRLRSLSRQWREMTDPLAIQQHTIAKLLKWMAVEQCGFVYFDGRRNMLKVEAVNPDRPGETYRLAVAADQLPPDLIAPLREGRTIVLDDAADSPACDYLRSIRLGALCVVPLVSQNRVVGALFVGTAAPRLWSSTEVTFLEEVAERCKLAVGRARAEATLQETSDRFRRTTELLPSLLWYADSDGINFVDNRQWERLTGQSYYDGQNGGWIRYVHPDDRHIELDIAKRADEFKAPVERQLRYRMRDGTYRWFLVRTVPGRDKDGQVTGWYGSATDIHELRTLKDRQVFLLAELQHRVRNLLTVTRSVFERTIESGYDIDDINDHFRGRLDALARTHGGVCHNPDQRVDLQNLIREELLSVGVCDGPSVVIDGPDVALPLDIAENLALTFHELTVNAIKFGALKVKSGKLALTWRIDVDQSGGEKLVLSWLETGVPAIDLRPGRYGFGRELIEEALPYRLRADTELLFERGGVRCTIALPLSAIDDDAVRYGEGGWS</sequence>
<dbReference type="RefSeq" id="WP_184114875.1">
    <property type="nucleotide sequence ID" value="NZ_JACHNY010000004.1"/>
</dbReference>
<dbReference type="PANTHER" id="PTHR41523:SF7">
    <property type="entry name" value="HISTIDINE KINASE"/>
    <property type="match status" value="1"/>
</dbReference>
<evidence type="ECO:0000256" key="15">
    <source>
        <dbReference type="ARBA" id="ARBA00023170"/>
    </source>
</evidence>
<evidence type="ECO:0000256" key="9">
    <source>
        <dbReference type="ARBA" id="ARBA00022737"/>
    </source>
</evidence>
<comment type="catalytic activity">
    <reaction evidence="1">
        <text>ATP + protein L-histidine = ADP + protein N-phospho-L-histidine.</text>
        <dbReference type="EC" id="2.7.13.3"/>
    </reaction>
</comment>
<evidence type="ECO:0000256" key="5">
    <source>
        <dbReference type="ARBA" id="ARBA00022606"/>
    </source>
</evidence>
<keyword evidence="14" id="KW-0843">Virulence</keyword>
<dbReference type="PANTHER" id="PTHR41523">
    <property type="entry name" value="TWO-COMPONENT SYSTEM SENSOR PROTEIN"/>
    <property type="match status" value="1"/>
</dbReference>
<dbReference type="SMART" id="SM00086">
    <property type="entry name" value="PAC"/>
    <property type="match status" value="1"/>
</dbReference>
<proteinExistence type="predicted"/>
<dbReference type="InterPro" id="IPR000700">
    <property type="entry name" value="PAS-assoc_C"/>
</dbReference>
<keyword evidence="5" id="KW-0716">Sensory transduction</keyword>
<evidence type="ECO:0000313" key="18">
    <source>
        <dbReference type="Proteomes" id="UP000574769"/>
    </source>
</evidence>
<dbReference type="SUPFAM" id="SSF55781">
    <property type="entry name" value="GAF domain-like"/>
    <property type="match status" value="2"/>
</dbReference>
<evidence type="ECO:0000256" key="3">
    <source>
        <dbReference type="ARBA" id="ARBA00022543"/>
    </source>
</evidence>
<keyword evidence="6" id="KW-0285">Flavoprotein</keyword>
<dbReference type="AlphaFoldDB" id="A0A7W7AJQ5"/>
<keyword evidence="9" id="KW-0677">Repeat</keyword>
<keyword evidence="15" id="KW-0675">Receptor</keyword>
<keyword evidence="10" id="KW-0547">Nucleotide-binding</keyword>
<dbReference type="InterPro" id="IPR011102">
    <property type="entry name" value="Sig_transdc_His_kinase_HWE"/>
</dbReference>
<dbReference type="GO" id="GO:0005524">
    <property type="term" value="F:ATP binding"/>
    <property type="evidence" value="ECO:0007669"/>
    <property type="project" value="UniProtKB-KW"/>
</dbReference>
<dbReference type="Gene3D" id="3.30.450.40">
    <property type="match status" value="2"/>
</dbReference>
<dbReference type="NCBIfam" id="TIGR00229">
    <property type="entry name" value="sensory_box"/>
    <property type="match status" value="1"/>
</dbReference>
<dbReference type="InterPro" id="IPR001610">
    <property type="entry name" value="PAC"/>
</dbReference>
<dbReference type="Pfam" id="PF13185">
    <property type="entry name" value="GAF_2"/>
    <property type="match status" value="1"/>
</dbReference>
<evidence type="ECO:0000256" key="1">
    <source>
        <dbReference type="ARBA" id="ARBA00000085"/>
    </source>
</evidence>
<dbReference type="EMBL" id="JACHNY010000004">
    <property type="protein sequence ID" value="MBB4618279.1"/>
    <property type="molecule type" value="Genomic_DNA"/>
</dbReference>
<keyword evidence="4" id="KW-0597">Phosphoprotein</keyword>
<dbReference type="SUPFAM" id="SSF55785">
    <property type="entry name" value="PYP-like sensor domain (PAS domain)"/>
    <property type="match status" value="1"/>
</dbReference>
<feature type="domain" description="PAC" evidence="16">
    <location>
        <begin position="597"/>
        <end position="651"/>
    </location>
</feature>
<dbReference type="Pfam" id="PF07536">
    <property type="entry name" value="HWE_HK"/>
    <property type="match status" value="1"/>
</dbReference>
<accession>A0A7W7AJQ5</accession>
<dbReference type="GO" id="GO:0004673">
    <property type="term" value="F:protein histidine kinase activity"/>
    <property type="evidence" value="ECO:0007669"/>
    <property type="project" value="UniProtKB-EC"/>
</dbReference>
<evidence type="ECO:0000256" key="11">
    <source>
        <dbReference type="ARBA" id="ARBA00022777"/>
    </source>
</evidence>
<evidence type="ECO:0000256" key="10">
    <source>
        <dbReference type="ARBA" id="ARBA00022741"/>
    </source>
</evidence>
<protein>
    <recommendedName>
        <fullName evidence="2">histidine kinase</fullName>
        <ecNumber evidence="2">2.7.13.3</ecNumber>
    </recommendedName>
</protein>
<evidence type="ECO:0000256" key="13">
    <source>
        <dbReference type="ARBA" id="ARBA00022991"/>
    </source>
</evidence>
<keyword evidence="8" id="KW-0808">Transferase</keyword>
<dbReference type="CDD" id="cd00130">
    <property type="entry name" value="PAS"/>
    <property type="match status" value="1"/>
</dbReference>
<dbReference type="SMART" id="SM00911">
    <property type="entry name" value="HWE_HK"/>
    <property type="match status" value="1"/>
</dbReference>
<keyword evidence="12" id="KW-0067">ATP-binding</keyword>
<dbReference type="Gene3D" id="3.30.450.20">
    <property type="entry name" value="PAS domain"/>
    <property type="match status" value="1"/>
</dbReference>
<gene>
    <name evidence="17" type="ORF">GGQ96_002415</name>
</gene>
<keyword evidence="11" id="KW-0418">Kinase</keyword>
<evidence type="ECO:0000313" key="17">
    <source>
        <dbReference type="EMBL" id="MBB4618279.1"/>
    </source>
</evidence>
<evidence type="ECO:0000256" key="14">
    <source>
        <dbReference type="ARBA" id="ARBA00023026"/>
    </source>
</evidence>
<dbReference type="PROSITE" id="PS50113">
    <property type="entry name" value="PAC"/>
    <property type="match status" value="1"/>
</dbReference>
<reference evidence="17 18" key="1">
    <citation type="submission" date="2020-08" db="EMBL/GenBank/DDBJ databases">
        <title>Genomic Encyclopedia of Type Strains, Phase IV (KMG-IV): sequencing the most valuable type-strain genomes for metagenomic binning, comparative biology and taxonomic classification.</title>
        <authorList>
            <person name="Goeker M."/>
        </authorList>
    </citation>
    <scope>NUCLEOTIDE SEQUENCE [LARGE SCALE GENOMIC DNA]</scope>
    <source>
        <strain evidence="17 18">DSM 15867</strain>
    </source>
</reference>
<evidence type="ECO:0000256" key="12">
    <source>
        <dbReference type="ARBA" id="ARBA00022840"/>
    </source>
</evidence>
<keyword evidence="18" id="KW-1185">Reference proteome</keyword>
<dbReference type="InterPro" id="IPR035965">
    <property type="entry name" value="PAS-like_dom_sf"/>
</dbReference>
<evidence type="ECO:0000256" key="4">
    <source>
        <dbReference type="ARBA" id="ARBA00022553"/>
    </source>
</evidence>
<evidence type="ECO:0000256" key="2">
    <source>
        <dbReference type="ARBA" id="ARBA00012438"/>
    </source>
</evidence>
<dbReference type="InterPro" id="IPR029016">
    <property type="entry name" value="GAF-like_dom_sf"/>
</dbReference>
<evidence type="ECO:0000256" key="6">
    <source>
        <dbReference type="ARBA" id="ARBA00022630"/>
    </source>
</evidence>